<dbReference type="RefSeq" id="XP_049135176.1">
    <property type="nucleotide sequence ID" value="XM_049279219.1"/>
</dbReference>
<keyword evidence="2" id="KW-1185">Reference proteome</keyword>
<dbReference type="PANTHER" id="PTHR43712">
    <property type="entry name" value="PUTATIVE (AFU_ORTHOLOGUE AFUA_4G14580)-RELATED"/>
    <property type="match status" value="1"/>
</dbReference>
<gene>
    <name evidence="1" type="ORF">CLUP02_00167</name>
</gene>
<reference evidence="1" key="1">
    <citation type="journal article" date="2021" name="Mol. Plant Microbe Interact.">
        <title>Complete Genome Sequence of the Plant-Pathogenic Fungus Colletotrichum lupini.</title>
        <authorList>
            <person name="Baroncelli R."/>
            <person name="Pensec F."/>
            <person name="Da Lio D."/>
            <person name="Boufleur T."/>
            <person name="Vicente I."/>
            <person name="Sarrocco S."/>
            <person name="Picot A."/>
            <person name="Baraldi E."/>
            <person name="Sukno S."/>
            <person name="Thon M."/>
            <person name="Le Floch G."/>
        </authorList>
    </citation>
    <scope>NUCLEOTIDE SEQUENCE</scope>
    <source>
        <strain evidence="1">IMI 504893</strain>
    </source>
</reference>
<accession>A0A9Q8W8I0</accession>
<dbReference type="SUPFAM" id="SSF46785">
    <property type="entry name" value="Winged helix' DNA-binding domain"/>
    <property type="match status" value="1"/>
</dbReference>
<dbReference type="Proteomes" id="UP000830671">
    <property type="component" value="Chromosome 1"/>
</dbReference>
<organism evidence="1 2">
    <name type="scientific">Colletotrichum lupini</name>
    <dbReference type="NCBI Taxonomy" id="145971"/>
    <lineage>
        <taxon>Eukaryota</taxon>
        <taxon>Fungi</taxon>
        <taxon>Dikarya</taxon>
        <taxon>Ascomycota</taxon>
        <taxon>Pezizomycotina</taxon>
        <taxon>Sordariomycetes</taxon>
        <taxon>Hypocreomycetidae</taxon>
        <taxon>Glomerellales</taxon>
        <taxon>Glomerellaceae</taxon>
        <taxon>Colletotrichum</taxon>
        <taxon>Colletotrichum acutatum species complex</taxon>
    </lineage>
</organism>
<dbReference type="Gene3D" id="1.10.10.10">
    <property type="entry name" value="Winged helix-like DNA-binding domain superfamily/Winged helix DNA-binding domain"/>
    <property type="match status" value="1"/>
</dbReference>
<dbReference type="EMBL" id="CP019471">
    <property type="protein sequence ID" value="UQC73522.1"/>
    <property type="molecule type" value="Genomic_DNA"/>
</dbReference>
<dbReference type="GeneID" id="73334229"/>
<proteinExistence type="predicted"/>
<dbReference type="AlphaFoldDB" id="A0A9Q8W8I0"/>
<dbReference type="PANTHER" id="PTHR43712:SF16">
    <property type="entry name" value="O-METHYLTRANSFERASE ELCB"/>
    <property type="match status" value="1"/>
</dbReference>
<dbReference type="Gene3D" id="3.40.50.150">
    <property type="entry name" value="Vaccinia Virus protein VP39"/>
    <property type="match status" value="1"/>
</dbReference>
<sequence>MSSITELLYDLVGKLSALIESPLKQSEMNEKITQIAERVIAAARPDMPDWTTRVNGFGEFVAMKLFIDWNAFEAIPPSGTISYEELSKKLNADKSLVQRIAWHLIAHGVLIQVGEEELAHTEISKRYLPGLPDTVVFSFWYEGTIVPSVKMPEYFAKYGRREPDSEIRTPLAFGFGQPEMTPYEVYYQEPKRRDQFQKAMQMAQYAAPFTGSYNFSWIKEKIRNMDEQRAVLVDVGAGNGHVTKAILQENSFIPTERVVLEDREDVLNHVAAMNDPWLKDAKLQIHDFHTRQPIKRQYFIILSKLTETLTHGFSQTLWFIGYVDAYIIMAMRLAMASDSRLLIADNVIPNPPPITECMLDFTMLNIAGKERTATAFNDVITRAGLRMVKVHGMDKKLQVVESVSQSPAVCSFDVGYPGSMTISFNFDVTHCFGRPQEHPKDLGSHTEKFMNARRQNDQDLQVWPGSTASTTGFSDSDTNTCIFSYATPSWFDVLANSFQMGPLGDS</sequence>
<evidence type="ECO:0000313" key="1">
    <source>
        <dbReference type="EMBL" id="UQC73522.1"/>
    </source>
</evidence>
<dbReference type="KEGG" id="clup:CLUP02_00167"/>
<name>A0A9Q8W8I0_9PEZI</name>
<dbReference type="SUPFAM" id="SSF53335">
    <property type="entry name" value="S-adenosyl-L-methionine-dependent methyltransferases"/>
    <property type="match status" value="1"/>
</dbReference>
<dbReference type="InterPro" id="IPR036390">
    <property type="entry name" value="WH_DNA-bd_sf"/>
</dbReference>
<evidence type="ECO:0000313" key="2">
    <source>
        <dbReference type="Proteomes" id="UP000830671"/>
    </source>
</evidence>
<dbReference type="InterPro" id="IPR036388">
    <property type="entry name" value="WH-like_DNA-bd_sf"/>
</dbReference>
<dbReference type="InterPro" id="IPR029063">
    <property type="entry name" value="SAM-dependent_MTases_sf"/>
</dbReference>
<protein>
    <submittedName>
        <fullName evidence="1">O-methyltransferase</fullName>
    </submittedName>
</protein>